<feature type="signal peptide" evidence="1">
    <location>
        <begin position="1"/>
        <end position="19"/>
    </location>
</feature>
<dbReference type="AlphaFoldDB" id="A0A7S0TDP5"/>
<dbReference type="EMBL" id="HBFI01000033">
    <property type="protein sequence ID" value="CAD8731145.1"/>
    <property type="molecule type" value="Transcribed_RNA"/>
</dbReference>
<evidence type="ECO:0000256" key="1">
    <source>
        <dbReference type="SAM" id="SignalP"/>
    </source>
</evidence>
<keyword evidence="1" id="KW-0732">Signal</keyword>
<name>A0A7S0TDP5_9EUKA</name>
<proteinExistence type="predicted"/>
<gene>
    <name evidence="2" type="ORF">EMAR1385_LOCUS23</name>
</gene>
<protein>
    <submittedName>
        <fullName evidence="2">Uncharacterized protein</fullName>
    </submittedName>
</protein>
<feature type="chain" id="PRO_5031395734" evidence="1">
    <location>
        <begin position="20"/>
        <end position="384"/>
    </location>
</feature>
<evidence type="ECO:0000313" key="2">
    <source>
        <dbReference type="EMBL" id="CAD8731145.1"/>
    </source>
</evidence>
<organism evidence="2">
    <name type="scientific">Elphidium margaritaceum</name>
    <dbReference type="NCBI Taxonomy" id="933848"/>
    <lineage>
        <taxon>Eukaryota</taxon>
        <taxon>Sar</taxon>
        <taxon>Rhizaria</taxon>
        <taxon>Retaria</taxon>
        <taxon>Foraminifera</taxon>
        <taxon>Rotaliida</taxon>
        <taxon>Elphidiidae</taxon>
        <taxon>Elphidium</taxon>
    </lineage>
</organism>
<sequence>MMSSVVAFVLSCTILHVRSSDDSIPCLDPDTGADTCSSGEACTAARAKFAYPDPALNFQYGWKAINFTTCTSTNFCSWMGAMDAPCITVHNPSHTLGYPAKEFGCQPITVTIKLNQTLSCCHDGIDCAQVSDNVLSEPAGESPFSGDACPVVDAGRTQLISDIATCYSTDEFMALVSCNSSSFNAKCPDVMFDTYQTYARCACNVIAEYDRTIGEGSEAYKYFRYLTQLVEQTFRASRVHKEDCPPWQFSCNAEGEAILDVYEIRCPLDVDEDSSDLTALREDVYDLVGAKWQWQAQISIDDDLLVFMYSEEDMMNAVNSLVLNTSENVPIEVITEECTLNDEILQNLNEVHGDYTTTKADDSAHQIMFISSTLFVFSWCVVMM</sequence>
<reference evidence="2" key="1">
    <citation type="submission" date="2021-01" db="EMBL/GenBank/DDBJ databases">
        <authorList>
            <person name="Corre E."/>
            <person name="Pelletier E."/>
            <person name="Niang G."/>
            <person name="Scheremetjew M."/>
            <person name="Finn R."/>
            <person name="Kale V."/>
            <person name="Holt S."/>
            <person name="Cochrane G."/>
            <person name="Meng A."/>
            <person name="Brown T."/>
            <person name="Cohen L."/>
        </authorList>
    </citation>
    <scope>NUCLEOTIDE SEQUENCE</scope>
</reference>
<accession>A0A7S0TDP5</accession>